<reference evidence="3 4" key="1">
    <citation type="submission" date="2018-08" db="EMBL/GenBank/DDBJ databases">
        <title>A genome reference for cultivated species of the human gut microbiota.</title>
        <authorList>
            <person name="Zou Y."/>
            <person name="Xue W."/>
            <person name="Luo G."/>
        </authorList>
    </citation>
    <scope>NUCLEOTIDE SEQUENCE [LARGE SCALE GENOMIC DNA]</scope>
    <source>
        <strain evidence="3 4">AF42-9</strain>
    </source>
</reference>
<evidence type="ECO:0000313" key="3">
    <source>
        <dbReference type="EMBL" id="RHK50975.1"/>
    </source>
</evidence>
<dbReference type="PANTHER" id="PTHR45661">
    <property type="entry name" value="SURFACE ANTIGEN"/>
    <property type="match status" value="1"/>
</dbReference>
<protein>
    <submittedName>
        <fullName evidence="3">Leucine-rich repeat domain-containing protein</fullName>
    </submittedName>
</protein>
<dbReference type="EMBL" id="QRNO01000023">
    <property type="protein sequence ID" value="RHK50975.1"/>
    <property type="molecule type" value="Genomic_DNA"/>
</dbReference>
<dbReference type="AlphaFoldDB" id="A0A3R6IUI4"/>
<feature type="chain" id="PRO_5018684795" evidence="2">
    <location>
        <begin position="24"/>
        <end position="550"/>
    </location>
</feature>
<dbReference type="SUPFAM" id="SSF52058">
    <property type="entry name" value="L domain-like"/>
    <property type="match status" value="1"/>
</dbReference>
<accession>A0A3R6IUI4</accession>
<feature type="compositionally biased region" description="Low complexity" evidence="1">
    <location>
        <begin position="67"/>
        <end position="85"/>
    </location>
</feature>
<dbReference type="PANTHER" id="PTHR45661:SF3">
    <property type="entry name" value="IG-LIKE DOMAIN-CONTAINING PROTEIN"/>
    <property type="match status" value="1"/>
</dbReference>
<sequence>MNTRRLLFLSALCLTMGTTQVSAQGFLKKIKNKGTQIIKEAAPKPVKEVMDAVDNANKAPKNNTSANRSANRTTQSRSTQRARTNANRRPSTRNQADFEPAHKTITIKLYKGLGIKTWLGRKAFNTPQPPTQCPKQPAWIDALPQVIELDNASLIAESKMINKWVEADKPSCEPVLVRRELLDSEVGKRIRALDNAVNYLNNADSQNENFYTPAGPLEQDAFKRTMQSDYSPLYPLLADETVAYLKSINRTSKEVSVRVYEGNSSQENRMQIGEMWFDLNFQRNNARLIGVDNDESIGKDYTVPSTVRYAGRTLKVTEIGSAAFADMKIKSVTLSPGLKTIGSHAFSRTRITSINIPSTVTMIDSYAFHNMPAITSITVPNSVTKIGHSAFSMCTALTEVTLPVRLEKLPNALFFGCKALTKVTLPQNITKIDMSTFEDCKALTSISLPQSVAVIDQNAFKNTALTSVPVTTSLKSIESSAFEGCNRITSVSLPSRVEVEMFAFKNCKALKKIVIGSQYKTRTDELQMIFYGCPFMPQRMTTIPACITFN</sequence>
<feature type="signal peptide" evidence="2">
    <location>
        <begin position="1"/>
        <end position="23"/>
    </location>
</feature>
<name>A0A3R6IUI4_9BACT</name>
<gene>
    <name evidence="3" type="ORF">DW060_06000</name>
</gene>
<dbReference type="InterPro" id="IPR053139">
    <property type="entry name" value="Surface_bspA-like"/>
</dbReference>
<dbReference type="Gene3D" id="3.80.10.10">
    <property type="entry name" value="Ribonuclease Inhibitor"/>
    <property type="match status" value="1"/>
</dbReference>
<dbReference type="InterPro" id="IPR032675">
    <property type="entry name" value="LRR_dom_sf"/>
</dbReference>
<proteinExistence type="predicted"/>
<feature type="region of interest" description="Disordered" evidence="1">
    <location>
        <begin position="56"/>
        <end position="100"/>
    </location>
</feature>
<keyword evidence="4" id="KW-1185">Reference proteome</keyword>
<organism evidence="3 4">
    <name type="scientific">Leyella stercorea</name>
    <dbReference type="NCBI Taxonomy" id="363265"/>
    <lineage>
        <taxon>Bacteria</taxon>
        <taxon>Pseudomonadati</taxon>
        <taxon>Bacteroidota</taxon>
        <taxon>Bacteroidia</taxon>
        <taxon>Bacteroidales</taxon>
        <taxon>Prevotellaceae</taxon>
        <taxon>Leyella</taxon>
    </lineage>
</organism>
<comment type="caution">
    <text evidence="3">The sequence shown here is derived from an EMBL/GenBank/DDBJ whole genome shotgun (WGS) entry which is preliminary data.</text>
</comment>
<keyword evidence="2" id="KW-0732">Signal</keyword>
<dbReference type="OrthoDB" id="1064613at2"/>
<dbReference type="InterPro" id="IPR026906">
    <property type="entry name" value="LRR_5"/>
</dbReference>
<evidence type="ECO:0000313" key="4">
    <source>
        <dbReference type="Proteomes" id="UP000286598"/>
    </source>
</evidence>
<dbReference type="Pfam" id="PF13306">
    <property type="entry name" value="LRR_5"/>
    <property type="match status" value="1"/>
</dbReference>
<evidence type="ECO:0000256" key="2">
    <source>
        <dbReference type="SAM" id="SignalP"/>
    </source>
</evidence>
<dbReference type="Proteomes" id="UP000286598">
    <property type="component" value="Unassembled WGS sequence"/>
</dbReference>
<evidence type="ECO:0000256" key="1">
    <source>
        <dbReference type="SAM" id="MobiDB-lite"/>
    </source>
</evidence>